<dbReference type="Gene3D" id="3.40.430.10">
    <property type="entry name" value="Dihydrofolate Reductase, subunit A"/>
    <property type="match status" value="1"/>
</dbReference>
<dbReference type="NCBIfam" id="TIGR00326">
    <property type="entry name" value="eubact_ribD"/>
    <property type="match status" value="1"/>
</dbReference>
<dbReference type="InterPro" id="IPR004794">
    <property type="entry name" value="Eubact_RibD"/>
</dbReference>
<accession>A0A1J5SB94</accession>
<comment type="caution">
    <text evidence="10">The sequence shown here is derived from an EMBL/GenBank/DDBJ whole genome shotgun (WGS) entry which is preliminary data.</text>
</comment>
<evidence type="ECO:0000256" key="5">
    <source>
        <dbReference type="ARBA" id="ARBA00022833"/>
    </source>
</evidence>
<name>A0A1J5SB94_9ZZZZ</name>
<comment type="pathway">
    <text evidence="2">Cofactor biosynthesis; riboflavin biosynthesis; 5-amino-6-(D-ribitylamino)uracil from GTP: step 3/4.</text>
</comment>
<evidence type="ECO:0000256" key="6">
    <source>
        <dbReference type="ARBA" id="ARBA00022857"/>
    </source>
</evidence>
<evidence type="ECO:0000256" key="8">
    <source>
        <dbReference type="ARBA" id="ARBA00023268"/>
    </source>
</evidence>
<keyword evidence="5" id="KW-0862">Zinc</keyword>
<dbReference type="PANTHER" id="PTHR38011">
    <property type="entry name" value="DIHYDROFOLATE REDUCTASE FAMILY PROTEIN (AFU_ORTHOLOGUE AFUA_8G06820)"/>
    <property type="match status" value="1"/>
</dbReference>
<reference evidence="10" key="1">
    <citation type="submission" date="2016-10" db="EMBL/GenBank/DDBJ databases">
        <title>Sequence of Gallionella enrichment culture.</title>
        <authorList>
            <person name="Poehlein A."/>
            <person name="Muehling M."/>
            <person name="Daniel R."/>
        </authorList>
    </citation>
    <scope>NUCLEOTIDE SEQUENCE</scope>
</reference>
<dbReference type="GO" id="GO:0008270">
    <property type="term" value="F:zinc ion binding"/>
    <property type="evidence" value="ECO:0007669"/>
    <property type="project" value="InterPro"/>
</dbReference>
<dbReference type="CDD" id="cd01284">
    <property type="entry name" value="Riboflavin_deaminase-reductase"/>
    <property type="match status" value="1"/>
</dbReference>
<organism evidence="10">
    <name type="scientific">mine drainage metagenome</name>
    <dbReference type="NCBI Taxonomy" id="410659"/>
    <lineage>
        <taxon>unclassified sequences</taxon>
        <taxon>metagenomes</taxon>
        <taxon>ecological metagenomes</taxon>
    </lineage>
</organism>
<dbReference type="InterPro" id="IPR024072">
    <property type="entry name" value="DHFR-like_dom_sf"/>
</dbReference>
<dbReference type="InterPro" id="IPR016193">
    <property type="entry name" value="Cytidine_deaminase-like"/>
</dbReference>
<evidence type="ECO:0000256" key="7">
    <source>
        <dbReference type="ARBA" id="ARBA00023002"/>
    </source>
</evidence>
<keyword evidence="7" id="KW-0560">Oxidoreductase</keyword>
<dbReference type="Gene3D" id="3.40.140.10">
    <property type="entry name" value="Cytidine Deaminase, domain 2"/>
    <property type="match status" value="1"/>
</dbReference>
<dbReference type="InterPro" id="IPR002734">
    <property type="entry name" value="RibDG_C"/>
</dbReference>
<evidence type="ECO:0000313" key="10">
    <source>
        <dbReference type="EMBL" id="OIR01304.1"/>
    </source>
</evidence>
<dbReference type="SUPFAM" id="SSF53597">
    <property type="entry name" value="Dihydrofolate reductase-like"/>
    <property type="match status" value="1"/>
</dbReference>
<evidence type="ECO:0000256" key="1">
    <source>
        <dbReference type="ARBA" id="ARBA00004882"/>
    </source>
</evidence>
<sequence length="367" mass="41281">MTHADYLKKAFLLSTKAKAKRIRPNPFVGALIVNEEGVIIGKGYHKKLGGPHAEVYAIEDALSKYNDLSKCTIYVTLEPCSHFGKTPPCTDLIIKHKIKHVVIGSLDPNPLVSGAQILIDNGVTVDEVFLPEIRSLNETFFINTTKQRPKFQLKIASTLNGKIADRFGNSKWLTNEKSRAFVHSVLRQNADAILSTAHTIIKDNAGLNIRSHNKQPIELNAIIIDRKLNLLKEVHSTSAIFYPRTRSKIYLVTDDETAHTNKDSVEIIHVNFHNNKADLLALSKILFLKGIFQVLVEAGGKLNSSLIEANLIDELFLFITPKIINDQNAIDAFNIDKEQTMDQIINMELQKVEEFDQDILLHYKNII</sequence>
<dbReference type="Pfam" id="PF01872">
    <property type="entry name" value="RibD_C"/>
    <property type="match status" value="1"/>
</dbReference>
<dbReference type="GO" id="GO:0008835">
    <property type="term" value="F:diaminohydroxyphosphoribosylaminopyrimidine deaminase activity"/>
    <property type="evidence" value="ECO:0007669"/>
    <property type="project" value="InterPro"/>
</dbReference>
<keyword evidence="4" id="KW-0479">Metal-binding</keyword>
<comment type="pathway">
    <text evidence="1">Cofactor biosynthesis; riboflavin biosynthesis; 5-amino-6-(D-ribitylamino)uracil from GTP: step 2/4.</text>
</comment>
<proteinExistence type="predicted"/>
<protein>
    <submittedName>
        <fullName evidence="10">Riboflavin biosynthesis protein RibD</fullName>
    </submittedName>
</protein>
<dbReference type="PIRSF" id="PIRSF006769">
    <property type="entry name" value="RibD"/>
    <property type="match status" value="1"/>
</dbReference>
<dbReference type="GO" id="GO:0009231">
    <property type="term" value="P:riboflavin biosynthetic process"/>
    <property type="evidence" value="ECO:0007669"/>
    <property type="project" value="UniProtKB-UniPathway"/>
</dbReference>
<gene>
    <name evidence="10" type="primary">ribD_5</name>
    <name evidence="10" type="ORF">GALL_165920</name>
</gene>
<dbReference type="GO" id="GO:0008703">
    <property type="term" value="F:5-amino-6-(5-phosphoribosylamino)uracil reductase activity"/>
    <property type="evidence" value="ECO:0007669"/>
    <property type="project" value="InterPro"/>
</dbReference>
<dbReference type="InterPro" id="IPR002125">
    <property type="entry name" value="CMP_dCMP_dom"/>
</dbReference>
<keyword evidence="6" id="KW-0521">NADP</keyword>
<dbReference type="SUPFAM" id="SSF53927">
    <property type="entry name" value="Cytidine deaminase-like"/>
    <property type="match status" value="1"/>
</dbReference>
<dbReference type="InterPro" id="IPR050765">
    <property type="entry name" value="Riboflavin_Biosynth_HTPR"/>
</dbReference>
<keyword evidence="8" id="KW-0511">Multifunctional enzyme</keyword>
<dbReference type="InterPro" id="IPR016192">
    <property type="entry name" value="APOBEC/CMP_deaminase_Zn-bd"/>
</dbReference>
<feature type="domain" description="CMP/dCMP-type deaminase" evidence="9">
    <location>
        <begin position="1"/>
        <end position="126"/>
    </location>
</feature>
<dbReference type="PROSITE" id="PS51747">
    <property type="entry name" value="CYT_DCMP_DEAMINASES_2"/>
    <property type="match status" value="1"/>
</dbReference>
<dbReference type="AlphaFoldDB" id="A0A1J5SB94"/>
<evidence type="ECO:0000256" key="2">
    <source>
        <dbReference type="ARBA" id="ARBA00004910"/>
    </source>
</evidence>
<dbReference type="UniPathway" id="UPA00275">
    <property type="reaction ID" value="UER00401"/>
</dbReference>
<evidence type="ECO:0000256" key="4">
    <source>
        <dbReference type="ARBA" id="ARBA00022723"/>
    </source>
</evidence>
<dbReference type="EMBL" id="MLJW01000085">
    <property type="protein sequence ID" value="OIR01304.1"/>
    <property type="molecule type" value="Genomic_DNA"/>
</dbReference>
<dbReference type="PANTHER" id="PTHR38011:SF7">
    <property type="entry name" value="2,5-DIAMINO-6-RIBOSYLAMINO-4(3H)-PYRIMIDINONE 5'-PHOSPHATE REDUCTASE"/>
    <property type="match status" value="1"/>
</dbReference>
<dbReference type="Pfam" id="PF00383">
    <property type="entry name" value="dCMP_cyt_deam_1"/>
    <property type="match status" value="1"/>
</dbReference>
<evidence type="ECO:0000259" key="9">
    <source>
        <dbReference type="PROSITE" id="PS51747"/>
    </source>
</evidence>
<evidence type="ECO:0000256" key="3">
    <source>
        <dbReference type="ARBA" id="ARBA00022619"/>
    </source>
</evidence>
<keyword evidence="3" id="KW-0686">Riboflavin biosynthesis</keyword>
<dbReference type="PROSITE" id="PS00903">
    <property type="entry name" value="CYT_DCMP_DEAMINASES_1"/>
    <property type="match status" value="1"/>
</dbReference>